<dbReference type="GO" id="GO:0005886">
    <property type="term" value="C:plasma membrane"/>
    <property type="evidence" value="ECO:0007669"/>
    <property type="project" value="TreeGrafter"/>
</dbReference>
<dbReference type="GO" id="GO:0005227">
    <property type="term" value="F:calcium-activated cation channel activity"/>
    <property type="evidence" value="ECO:0007669"/>
    <property type="project" value="InterPro"/>
</dbReference>
<feature type="transmembrane region" description="Helical" evidence="2">
    <location>
        <begin position="626"/>
        <end position="645"/>
    </location>
</feature>
<dbReference type="PANTHER" id="PTHR13018">
    <property type="entry name" value="PROBABLE MEMBRANE PROTEIN DUF221-RELATED"/>
    <property type="match status" value="1"/>
</dbReference>
<feature type="transmembrane region" description="Helical" evidence="2">
    <location>
        <begin position="465"/>
        <end position="487"/>
    </location>
</feature>
<keyword evidence="2 3" id="KW-0812">Transmembrane</keyword>
<feature type="transmembrane region" description="Helical" evidence="2">
    <location>
        <begin position="382"/>
        <end position="405"/>
    </location>
</feature>
<organism evidence="3 4">
    <name type="scientific">Tetrahymena thermophila (strain SB210)</name>
    <dbReference type="NCBI Taxonomy" id="312017"/>
    <lineage>
        <taxon>Eukaryota</taxon>
        <taxon>Sar</taxon>
        <taxon>Alveolata</taxon>
        <taxon>Ciliophora</taxon>
        <taxon>Intramacronucleata</taxon>
        <taxon>Oligohymenophorea</taxon>
        <taxon>Hymenostomatida</taxon>
        <taxon>Tetrahymenina</taxon>
        <taxon>Tetrahymenidae</taxon>
        <taxon>Tetrahymena</taxon>
    </lineage>
</organism>
<evidence type="ECO:0000313" key="3">
    <source>
        <dbReference type="EMBL" id="EAR89841.2"/>
    </source>
</evidence>
<feature type="transmembrane region" description="Helical" evidence="2">
    <location>
        <begin position="425"/>
        <end position="445"/>
    </location>
</feature>
<protein>
    <submittedName>
        <fullName evidence="3">Transmembrane protein, putative</fullName>
    </submittedName>
</protein>
<feature type="transmembrane region" description="Helical" evidence="2">
    <location>
        <begin position="169"/>
        <end position="189"/>
    </location>
</feature>
<reference evidence="4" key="1">
    <citation type="journal article" date="2006" name="PLoS Biol.">
        <title>Macronuclear genome sequence of the ciliate Tetrahymena thermophila, a model eukaryote.</title>
        <authorList>
            <person name="Eisen J.A."/>
            <person name="Coyne R.S."/>
            <person name="Wu M."/>
            <person name="Wu D."/>
            <person name="Thiagarajan M."/>
            <person name="Wortman J.R."/>
            <person name="Badger J.H."/>
            <person name="Ren Q."/>
            <person name="Amedeo P."/>
            <person name="Jones K.M."/>
            <person name="Tallon L.J."/>
            <person name="Delcher A.L."/>
            <person name="Salzberg S.L."/>
            <person name="Silva J.C."/>
            <person name="Haas B.J."/>
            <person name="Majoros W.H."/>
            <person name="Farzad M."/>
            <person name="Carlton J.M."/>
            <person name="Smith R.K. Jr."/>
            <person name="Garg J."/>
            <person name="Pearlman R.E."/>
            <person name="Karrer K.M."/>
            <person name="Sun L."/>
            <person name="Manning G."/>
            <person name="Elde N.C."/>
            <person name="Turkewitz A.P."/>
            <person name="Asai D.J."/>
            <person name="Wilkes D.E."/>
            <person name="Wang Y."/>
            <person name="Cai H."/>
            <person name="Collins K."/>
            <person name="Stewart B.A."/>
            <person name="Lee S.R."/>
            <person name="Wilamowska K."/>
            <person name="Weinberg Z."/>
            <person name="Ruzzo W.L."/>
            <person name="Wloga D."/>
            <person name="Gaertig J."/>
            <person name="Frankel J."/>
            <person name="Tsao C.-C."/>
            <person name="Gorovsky M.A."/>
            <person name="Keeling P.J."/>
            <person name="Waller R.F."/>
            <person name="Patron N.J."/>
            <person name="Cherry J.M."/>
            <person name="Stover N.A."/>
            <person name="Krieger C.J."/>
            <person name="del Toro C."/>
            <person name="Ryder H.F."/>
            <person name="Williamson S.C."/>
            <person name="Barbeau R.A."/>
            <person name="Hamilton E.P."/>
            <person name="Orias E."/>
        </authorList>
    </citation>
    <scope>NUCLEOTIDE SEQUENCE [LARGE SCALE GENOMIC DNA]</scope>
    <source>
        <strain evidence="4">SB210</strain>
    </source>
</reference>
<gene>
    <name evidence="3" type="ORF">TTHERM_00633480</name>
</gene>
<keyword evidence="2" id="KW-0472">Membrane</keyword>
<sequence>MNIKDKTSIQVVDDSLYDQDPESRAQSVFDLNKLYVFPGSMEKALIHREANSLGEEVQQSVRLMNEVCECCKKVVKEKKLNFFCLSENKNILKWGWGVPQYLTIQKLNIILLTLVFFFYCGEFIVASNKLCDNISQFDLIIPVITCDESFKMQIVPEIVLKIFFQNLKYGKFTALVIVLGFLIVFYFYVQFFYRKQYLNQEDSNQQNIKDDNITSRSILVLNFPDLSQDKIEEFFQHKIKEKLGLNIKPKIEQICKIYNYQKLSSIFQEYIKMYEKMNVQKENLTQKDKQKAQELKQKIDLIKQNGASYSYRVIVTFQYQQDCIIVKNSLRRSFIYDIVNYILVRKMKKFTTTDYCTIKSASHPKDYIWVNLGRSIKSKMRYLTLSVIVFSILIGGLGYLLYLMTQALNNLEGNENQDIDTSTRVVQYSISFGIFAIEKIILTFLKYVSLKSLHFNKTSQFRFYINYATTFLLAYYVTLPCYLFFLISSDSLFSTQQQKVLRTSSFLNEMVVQLAMSISLYIFDFQFILHFYKKFKIQKMFKQTGKIELCQINLNLAMQKPELNLEKRFILIFKLLAFTGFYIFICPYSVLFILGASIILYLIDKYMIIIRYSIYSYRSAKYIKSSATLLTTWMVFIVISVFFLTEGEQINFTISQGVSDNYNLSLKYYVVLYIILGIFIFINIIQLIIYPIIKNKLKLKKAINQKEEMQEFQTYSQQEINQKLLPFNKISQSFCQLDKDNTNSYIYYYQLFISQFDCKILDDFYNQIL</sequence>
<dbReference type="RefSeq" id="XP_001010086.2">
    <property type="nucleotide sequence ID" value="XM_001010086.2"/>
</dbReference>
<keyword evidence="1" id="KW-0175">Coiled coil</keyword>
<dbReference type="InterPro" id="IPR045122">
    <property type="entry name" value="Csc1-like"/>
</dbReference>
<dbReference type="PANTHER" id="PTHR13018:SF83">
    <property type="entry name" value="RRM DOMAIN-CONTAINING PROTEIN"/>
    <property type="match status" value="1"/>
</dbReference>
<feature type="transmembrane region" description="Helical" evidence="2">
    <location>
        <begin position="107"/>
        <end position="126"/>
    </location>
</feature>
<dbReference type="Proteomes" id="UP000009168">
    <property type="component" value="Unassembled WGS sequence"/>
</dbReference>
<dbReference type="HOGENOM" id="CLU_527366_0_0_1"/>
<feature type="transmembrane region" description="Helical" evidence="2">
    <location>
        <begin position="568"/>
        <end position="585"/>
    </location>
</feature>
<evidence type="ECO:0000256" key="1">
    <source>
        <dbReference type="SAM" id="Coils"/>
    </source>
</evidence>
<dbReference type="EMBL" id="GG662809">
    <property type="protein sequence ID" value="EAR89841.2"/>
    <property type="molecule type" value="Genomic_DNA"/>
</dbReference>
<dbReference type="AlphaFoldDB" id="Q22X05"/>
<feature type="coiled-coil region" evidence="1">
    <location>
        <begin position="267"/>
        <end position="305"/>
    </location>
</feature>
<evidence type="ECO:0000313" key="4">
    <source>
        <dbReference type="Proteomes" id="UP000009168"/>
    </source>
</evidence>
<accession>Q22X05</accession>
<proteinExistence type="predicted"/>
<evidence type="ECO:0000256" key="2">
    <source>
        <dbReference type="SAM" id="Phobius"/>
    </source>
</evidence>
<feature type="transmembrane region" description="Helical" evidence="2">
    <location>
        <begin position="591"/>
        <end position="614"/>
    </location>
</feature>
<name>Q22X05_TETTS</name>
<feature type="transmembrane region" description="Helical" evidence="2">
    <location>
        <begin position="510"/>
        <end position="532"/>
    </location>
</feature>
<keyword evidence="4" id="KW-1185">Reference proteome</keyword>
<dbReference type="KEGG" id="tet:TTHERM_00633480"/>
<keyword evidence="2" id="KW-1133">Transmembrane helix</keyword>
<dbReference type="GeneID" id="7826237"/>
<dbReference type="InParanoid" id="Q22X05"/>
<feature type="transmembrane region" description="Helical" evidence="2">
    <location>
        <begin position="668"/>
        <end position="693"/>
    </location>
</feature>